<protein>
    <submittedName>
        <fullName evidence="5">AraC family transcriptional regulator</fullName>
    </submittedName>
</protein>
<dbReference type="InterPro" id="IPR009057">
    <property type="entry name" value="Homeodomain-like_sf"/>
</dbReference>
<evidence type="ECO:0000259" key="4">
    <source>
        <dbReference type="PROSITE" id="PS01124"/>
    </source>
</evidence>
<proteinExistence type="predicted"/>
<dbReference type="AlphaFoldDB" id="A0A3A3G5S0"/>
<dbReference type="Gene3D" id="1.10.10.60">
    <property type="entry name" value="Homeodomain-like"/>
    <property type="match status" value="2"/>
</dbReference>
<evidence type="ECO:0000256" key="2">
    <source>
        <dbReference type="ARBA" id="ARBA00023125"/>
    </source>
</evidence>
<comment type="caution">
    <text evidence="5">The sequence shown here is derived from an EMBL/GenBank/DDBJ whole genome shotgun (WGS) entry which is preliminary data.</text>
</comment>
<keyword evidence="1" id="KW-0805">Transcription regulation</keyword>
<accession>A0A3A3G5S0</accession>
<dbReference type="InterPro" id="IPR037923">
    <property type="entry name" value="HTH-like"/>
</dbReference>
<keyword evidence="6" id="KW-1185">Reference proteome</keyword>
<dbReference type="Pfam" id="PF02311">
    <property type="entry name" value="AraC_binding"/>
    <property type="match status" value="1"/>
</dbReference>
<dbReference type="OrthoDB" id="9809338at2"/>
<dbReference type="GO" id="GO:0003700">
    <property type="term" value="F:DNA-binding transcription factor activity"/>
    <property type="evidence" value="ECO:0007669"/>
    <property type="project" value="InterPro"/>
</dbReference>
<dbReference type="EMBL" id="QYUO01000001">
    <property type="protein sequence ID" value="RJF97475.1"/>
    <property type="molecule type" value="Genomic_DNA"/>
</dbReference>
<dbReference type="Proteomes" id="UP000265955">
    <property type="component" value="Unassembled WGS sequence"/>
</dbReference>
<dbReference type="PANTHER" id="PTHR46796:SF2">
    <property type="entry name" value="TRANSCRIPTIONAL REGULATORY PROTEIN"/>
    <property type="match status" value="1"/>
</dbReference>
<dbReference type="PROSITE" id="PS01124">
    <property type="entry name" value="HTH_ARAC_FAMILY_2"/>
    <property type="match status" value="1"/>
</dbReference>
<dbReference type="SMART" id="SM00342">
    <property type="entry name" value="HTH_ARAC"/>
    <property type="match status" value="1"/>
</dbReference>
<name>A0A3A3G5S0_9BURK</name>
<organism evidence="5 6">
    <name type="scientific">Noviherbaspirillum saxi</name>
    <dbReference type="NCBI Taxonomy" id="2320863"/>
    <lineage>
        <taxon>Bacteria</taxon>
        <taxon>Pseudomonadati</taxon>
        <taxon>Pseudomonadota</taxon>
        <taxon>Betaproteobacteria</taxon>
        <taxon>Burkholderiales</taxon>
        <taxon>Oxalobacteraceae</taxon>
        <taxon>Noviherbaspirillum</taxon>
    </lineage>
</organism>
<sequence>MFQHPSEFVMFKASPHLPGVELYSARLIDHAFAPHVHDGYSLGAIEAGVERFRYQGEEHIAPAGTLVMLNPDELHTGKAEIATGWTYQMLYIEPDTLRAMTGSEAFFPDAAVHDPALAAAYQAVFRQMWDAPDDIAFVSGFTQLVDALVARYGRNARDISPASARTQQRMAGMQRVLDCIEANLDQTLSIATLAAEAGLSVFHFVRTFSAIFHATPHQYLQARRAARAKFLLARRATPSDAAAAAGLTDQSHLNRWFKRTYGVTPAQYQQQIGTRPPGSSRA</sequence>
<evidence type="ECO:0000313" key="5">
    <source>
        <dbReference type="EMBL" id="RJF97475.1"/>
    </source>
</evidence>
<dbReference type="PANTHER" id="PTHR46796">
    <property type="entry name" value="HTH-TYPE TRANSCRIPTIONAL ACTIVATOR RHAS-RELATED"/>
    <property type="match status" value="1"/>
</dbReference>
<dbReference type="SUPFAM" id="SSF46689">
    <property type="entry name" value="Homeodomain-like"/>
    <property type="match status" value="2"/>
</dbReference>
<evidence type="ECO:0000313" key="6">
    <source>
        <dbReference type="Proteomes" id="UP000265955"/>
    </source>
</evidence>
<keyword evidence="3" id="KW-0804">Transcription</keyword>
<dbReference type="InterPro" id="IPR018060">
    <property type="entry name" value="HTH_AraC"/>
</dbReference>
<evidence type="ECO:0000256" key="1">
    <source>
        <dbReference type="ARBA" id="ARBA00023015"/>
    </source>
</evidence>
<evidence type="ECO:0000256" key="3">
    <source>
        <dbReference type="ARBA" id="ARBA00023163"/>
    </source>
</evidence>
<dbReference type="SUPFAM" id="SSF51215">
    <property type="entry name" value="Regulatory protein AraC"/>
    <property type="match status" value="1"/>
</dbReference>
<dbReference type="InterPro" id="IPR003313">
    <property type="entry name" value="AraC-bd"/>
</dbReference>
<dbReference type="InterPro" id="IPR050204">
    <property type="entry name" value="AraC_XylS_family_regulators"/>
</dbReference>
<dbReference type="Pfam" id="PF12833">
    <property type="entry name" value="HTH_18"/>
    <property type="match status" value="1"/>
</dbReference>
<gene>
    <name evidence="5" type="ORF">D3871_02220</name>
</gene>
<reference evidence="6" key="1">
    <citation type="submission" date="2018-09" db="EMBL/GenBank/DDBJ databases">
        <authorList>
            <person name="Zhu H."/>
        </authorList>
    </citation>
    <scope>NUCLEOTIDE SEQUENCE [LARGE SCALE GENOMIC DNA]</scope>
    <source>
        <strain evidence="6">K1R23-30</strain>
    </source>
</reference>
<keyword evidence="2" id="KW-0238">DNA-binding</keyword>
<feature type="domain" description="HTH araC/xylS-type" evidence="4">
    <location>
        <begin position="174"/>
        <end position="271"/>
    </location>
</feature>
<dbReference type="GO" id="GO:0043565">
    <property type="term" value="F:sequence-specific DNA binding"/>
    <property type="evidence" value="ECO:0007669"/>
    <property type="project" value="InterPro"/>
</dbReference>